<feature type="binding site" evidence="15">
    <location>
        <position position="226"/>
    </location>
    <ligand>
        <name>NADP(+)</name>
        <dbReference type="ChEBI" id="CHEBI:58349"/>
    </ligand>
</feature>
<dbReference type="GO" id="GO:0008270">
    <property type="term" value="F:zinc ion binding"/>
    <property type="evidence" value="ECO:0007669"/>
    <property type="project" value="InterPro"/>
</dbReference>
<dbReference type="InterPro" id="IPR002125">
    <property type="entry name" value="CMP_dCMP_dom"/>
</dbReference>
<dbReference type="Pfam" id="PF00383">
    <property type="entry name" value="dCMP_cyt_deam_1"/>
    <property type="match status" value="1"/>
</dbReference>
<dbReference type="InterPro" id="IPR016192">
    <property type="entry name" value="APOBEC/CMP_deaminase_Zn-bd"/>
</dbReference>
<dbReference type="PIRSF" id="PIRSF006769">
    <property type="entry name" value="RibD"/>
    <property type="match status" value="1"/>
</dbReference>
<keyword evidence="12" id="KW-0511">Multifunctional enzyme</keyword>
<evidence type="ECO:0000256" key="13">
    <source>
        <dbReference type="PIRNR" id="PIRNR006769"/>
    </source>
</evidence>
<reference evidence="18" key="1">
    <citation type="journal article" date="2020" name="mSystems">
        <title>Genome- and Community-Level Interaction Insights into Carbon Utilization and Element Cycling Functions of Hydrothermarchaeota in Hydrothermal Sediment.</title>
        <authorList>
            <person name="Zhou Z."/>
            <person name="Liu Y."/>
            <person name="Xu W."/>
            <person name="Pan J."/>
            <person name="Luo Z.H."/>
            <person name="Li M."/>
        </authorList>
    </citation>
    <scope>NUCLEOTIDE SEQUENCE [LARGE SCALE GENOMIC DNA]</scope>
    <source>
        <strain evidence="18">SpSt-265</strain>
        <strain evidence="19">SpSt-465</strain>
    </source>
</reference>
<feature type="binding site" evidence="15">
    <location>
        <position position="209"/>
    </location>
    <ligand>
        <name>substrate</name>
    </ligand>
</feature>
<evidence type="ECO:0000256" key="12">
    <source>
        <dbReference type="ARBA" id="ARBA00023268"/>
    </source>
</evidence>
<evidence type="ECO:0000256" key="2">
    <source>
        <dbReference type="ARBA" id="ARBA00004882"/>
    </source>
</evidence>
<dbReference type="EC" id="1.1.1.193" evidence="13"/>
<dbReference type="AlphaFoldDB" id="A0A7C1SW55"/>
<dbReference type="Gene3D" id="3.40.430.10">
    <property type="entry name" value="Dihydrofolate Reductase, subunit A"/>
    <property type="match status" value="1"/>
</dbReference>
<dbReference type="InterPro" id="IPR024072">
    <property type="entry name" value="DHFR-like_dom_sf"/>
</dbReference>
<feature type="binding site" evidence="16">
    <location>
        <position position="55"/>
    </location>
    <ligand>
        <name>Zn(2+)</name>
        <dbReference type="ChEBI" id="CHEBI:29105"/>
        <note>catalytic</note>
    </ligand>
</feature>
<feature type="domain" description="CMP/dCMP-type deaminase" evidence="17">
    <location>
        <begin position="6"/>
        <end position="128"/>
    </location>
</feature>
<dbReference type="InterPro" id="IPR011549">
    <property type="entry name" value="RibD_C"/>
</dbReference>
<dbReference type="EC" id="3.5.4.26" evidence="13"/>
<sequence>MPRWTEADRRFMLEALELAFQGCGLVSPNPMVGAVLVRDGKVIGRGYHRRFGSAHAEVEALRAAGSRANGATMYVTMEPCCFEGKTPACTDALLRAGIKKVIAAMLDPNPKVNGAGVRCLRRQGITVEVGLLSKAARRLNEAYITYMSEHRPFVMLKVAATLDGMMATDEGESQWITGERARAVGQFLRLMADAVLVGVNTVIKDNPRLTCRISGEKRLHRIVLDSSLRIPRNSRLFAEPGPVLVFTASRQQNRIRAIESNGAEVVRVRLDRQNRLNWQDILSELYHRQIASVLIEGGATVASSALEAGVVDKAYIFQAPRVLGPGRLFSAGLRPRNLKTAITLRDVRHIELGEDILTEGYVYRFS</sequence>
<feature type="binding site" evidence="15">
    <location>
        <position position="201"/>
    </location>
    <ligand>
        <name>NADP(+)</name>
        <dbReference type="ChEBI" id="CHEBI:58349"/>
    </ligand>
</feature>
<evidence type="ECO:0000256" key="16">
    <source>
        <dbReference type="PIRSR" id="PIRSR006769-3"/>
    </source>
</evidence>
<dbReference type="InterPro" id="IPR002734">
    <property type="entry name" value="RibDG_C"/>
</dbReference>
<feature type="binding site" evidence="15">
    <location>
        <position position="175"/>
    </location>
    <ligand>
        <name>NADP(+)</name>
        <dbReference type="ChEBI" id="CHEBI:58349"/>
    </ligand>
</feature>
<evidence type="ECO:0000256" key="4">
    <source>
        <dbReference type="ARBA" id="ARBA00005259"/>
    </source>
</evidence>
<dbReference type="Pfam" id="PF01872">
    <property type="entry name" value="RibD_C"/>
    <property type="match status" value="1"/>
</dbReference>
<feature type="binding site" evidence="16">
    <location>
        <position position="80"/>
    </location>
    <ligand>
        <name>Zn(2+)</name>
        <dbReference type="ChEBI" id="CHEBI:29105"/>
        <note>catalytic</note>
    </ligand>
</feature>
<comment type="catalytic activity">
    <reaction evidence="13">
        <text>5-amino-6-(5-phospho-D-ribitylamino)uracil + NADP(+) = 5-amino-6-(5-phospho-D-ribosylamino)uracil + NADPH + H(+)</text>
        <dbReference type="Rhea" id="RHEA:17845"/>
        <dbReference type="ChEBI" id="CHEBI:15378"/>
        <dbReference type="ChEBI" id="CHEBI:57783"/>
        <dbReference type="ChEBI" id="CHEBI:58349"/>
        <dbReference type="ChEBI" id="CHEBI:58421"/>
        <dbReference type="ChEBI" id="CHEBI:58453"/>
        <dbReference type="EC" id="1.1.1.193"/>
    </reaction>
</comment>
<keyword evidence="8 13" id="KW-0378">Hydrolase</keyword>
<evidence type="ECO:0000256" key="14">
    <source>
        <dbReference type="PIRSR" id="PIRSR006769-1"/>
    </source>
</evidence>
<evidence type="ECO:0000313" key="18">
    <source>
        <dbReference type="EMBL" id="HEA86388.1"/>
    </source>
</evidence>
<evidence type="ECO:0000259" key="17">
    <source>
        <dbReference type="PROSITE" id="PS51747"/>
    </source>
</evidence>
<dbReference type="NCBIfam" id="TIGR00326">
    <property type="entry name" value="eubact_ribD"/>
    <property type="match status" value="1"/>
</dbReference>
<organism evidence="18">
    <name type="scientific">candidate division WOR-3 bacterium</name>
    <dbReference type="NCBI Taxonomy" id="2052148"/>
    <lineage>
        <taxon>Bacteria</taxon>
        <taxon>Bacteria division WOR-3</taxon>
    </lineage>
</organism>
<evidence type="ECO:0000256" key="11">
    <source>
        <dbReference type="ARBA" id="ARBA00023002"/>
    </source>
</evidence>
<feature type="binding site" evidence="15">
    <location>
        <position position="189"/>
    </location>
    <ligand>
        <name>substrate</name>
    </ligand>
</feature>
<evidence type="ECO:0000256" key="6">
    <source>
        <dbReference type="ARBA" id="ARBA00022619"/>
    </source>
</evidence>
<feature type="binding site" evidence="15">
    <location>
        <position position="205"/>
    </location>
    <ligand>
        <name>NADP(+)</name>
        <dbReference type="ChEBI" id="CHEBI:58349"/>
    </ligand>
</feature>
<dbReference type="GO" id="GO:0008835">
    <property type="term" value="F:diaminohydroxyphosphoribosylaminopyrimidine deaminase activity"/>
    <property type="evidence" value="ECO:0007669"/>
    <property type="project" value="UniProtKB-EC"/>
</dbReference>
<dbReference type="GO" id="GO:0050661">
    <property type="term" value="F:NADP binding"/>
    <property type="evidence" value="ECO:0007669"/>
    <property type="project" value="InterPro"/>
</dbReference>
<dbReference type="PANTHER" id="PTHR38011:SF7">
    <property type="entry name" value="2,5-DIAMINO-6-RIBOSYLAMINO-4(3H)-PYRIMIDINONE 5'-PHOSPHATE REDUCTASE"/>
    <property type="match status" value="1"/>
</dbReference>
<comment type="pathway">
    <text evidence="3 13">Cofactor biosynthesis; riboflavin biosynthesis; 5-amino-6-(D-ribitylamino)uracil from GTP: step 3/4.</text>
</comment>
<comment type="caution">
    <text evidence="18">The sequence shown here is derived from an EMBL/GenBank/DDBJ whole genome shotgun (WGS) entry which is preliminary data.</text>
</comment>
<comment type="pathway">
    <text evidence="2 13">Cofactor biosynthesis; riboflavin biosynthesis; 5-amino-6-(D-ribitylamino)uracil from GTP: step 2/4.</text>
</comment>
<dbReference type="PROSITE" id="PS00903">
    <property type="entry name" value="CYT_DCMP_DEAMINASES_1"/>
    <property type="match status" value="1"/>
</dbReference>
<evidence type="ECO:0000256" key="7">
    <source>
        <dbReference type="ARBA" id="ARBA00022723"/>
    </source>
</evidence>
<evidence type="ECO:0000256" key="5">
    <source>
        <dbReference type="ARBA" id="ARBA00007417"/>
    </source>
</evidence>
<dbReference type="InterPro" id="IPR050765">
    <property type="entry name" value="Riboflavin_Biosynth_HTPR"/>
</dbReference>
<evidence type="ECO:0000256" key="9">
    <source>
        <dbReference type="ARBA" id="ARBA00022833"/>
    </source>
</evidence>
<dbReference type="EMBL" id="DSTU01000008">
    <property type="protein sequence ID" value="HFJ54386.1"/>
    <property type="molecule type" value="Genomic_DNA"/>
</dbReference>
<name>A0A7C1SW55_UNCW3</name>
<comment type="function">
    <text evidence="1 13">Converts 2,5-diamino-6-(ribosylamino)-4(3h)-pyrimidinone 5'-phosphate into 5-amino-6-(ribosylamino)-2,4(1h,3h)-pyrimidinedione 5'-phosphate.</text>
</comment>
<accession>A0A7C1SW55</accession>
<dbReference type="GO" id="GO:0008703">
    <property type="term" value="F:5-amino-6-(5-phosphoribosylamino)uracil reductase activity"/>
    <property type="evidence" value="ECO:0007669"/>
    <property type="project" value="UniProtKB-EC"/>
</dbReference>
<keyword evidence="6 13" id="KW-0686">Riboflavin biosynthesis</keyword>
<dbReference type="UniPathway" id="UPA00275">
    <property type="reaction ID" value="UER00401"/>
</dbReference>
<feature type="binding site" evidence="15">
    <location>
        <position position="296"/>
    </location>
    <ligand>
        <name>substrate</name>
    </ligand>
</feature>
<dbReference type="EMBL" id="DSLG01000001">
    <property type="protein sequence ID" value="HEA86388.1"/>
    <property type="molecule type" value="Genomic_DNA"/>
</dbReference>
<feature type="binding site" evidence="15">
    <location>
        <position position="173"/>
    </location>
    <ligand>
        <name>substrate</name>
    </ligand>
</feature>
<dbReference type="SUPFAM" id="SSF53597">
    <property type="entry name" value="Dihydrofolate reductase-like"/>
    <property type="match status" value="1"/>
</dbReference>
<protein>
    <recommendedName>
        <fullName evidence="13">Riboflavin biosynthesis protein RibD</fullName>
    </recommendedName>
    <domain>
        <recommendedName>
            <fullName evidence="13">Diaminohydroxyphosphoribosylaminopyrimidine deaminase</fullName>
            <shortName evidence="13">DRAP deaminase</shortName>
            <ecNumber evidence="13">3.5.4.26</ecNumber>
        </recommendedName>
        <alternativeName>
            <fullName evidence="13">Riboflavin-specific deaminase</fullName>
        </alternativeName>
    </domain>
    <domain>
        <recommendedName>
            <fullName evidence="13">5-amino-6-(5-phosphoribosylamino)uracil reductase</fullName>
            <ecNumber evidence="13">1.1.1.193</ecNumber>
        </recommendedName>
        <alternativeName>
            <fullName evidence="13">HTP reductase</fullName>
        </alternativeName>
    </domain>
</protein>
<feature type="binding site" evidence="15">
    <location>
        <position position="159"/>
    </location>
    <ligand>
        <name>NADP(+)</name>
        <dbReference type="ChEBI" id="CHEBI:58349"/>
    </ligand>
</feature>
<dbReference type="Gene3D" id="3.40.140.10">
    <property type="entry name" value="Cytidine Deaminase, domain 2"/>
    <property type="match status" value="1"/>
</dbReference>
<keyword evidence="10 13" id="KW-0521">NADP</keyword>
<evidence type="ECO:0000256" key="1">
    <source>
        <dbReference type="ARBA" id="ARBA00002151"/>
    </source>
</evidence>
<evidence type="ECO:0000256" key="15">
    <source>
        <dbReference type="PIRSR" id="PIRSR006769-2"/>
    </source>
</evidence>
<keyword evidence="11 13" id="KW-0560">Oxidoreductase</keyword>
<keyword evidence="7 13" id="KW-0479">Metal-binding</keyword>
<comment type="similarity">
    <text evidence="4 13">In the N-terminal section; belongs to the cytidine and deoxycytidylate deaminase family.</text>
</comment>
<dbReference type="SUPFAM" id="SSF53927">
    <property type="entry name" value="Cytidine deaminase-like"/>
    <property type="match status" value="1"/>
</dbReference>
<evidence type="ECO:0000256" key="10">
    <source>
        <dbReference type="ARBA" id="ARBA00022857"/>
    </source>
</evidence>
<evidence type="ECO:0000313" key="19">
    <source>
        <dbReference type="EMBL" id="HFJ54386.1"/>
    </source>
</evidence>
<gene>
    <name evidence="18" type="primary">ribD</name>
    <name evidence="18" type="ORF">ENP94_00010</name>
    <name evidence="19" type="ORF">ENS16_06850</name>
</gene>
<dbReference type="PANTHER" id="PTHR38011">
    <property type="entry name" value="DIHYDROFOLATE REDUCTASE FAMILY PROTEIN (AFU_ORTHOLOGUE AFUA_8G06820)"/>
    <property type="match status" value="1"/>
</dbReference>
<dbReference type="GO" id="GO:0009231">
    <property type="term" value="P:riboflavin biosynthetic process"/>
    <property type="evidence" value="ECO:0007669"/>
    <property type="project" value="UniProtKB-UniPathway"/>
</dbReference>
<comment type="cofactor">
    <cofactor evidence="13 16">
        <name>Zn(2+)</name>
        <dbReference type="ChEBI" id="CHEBI:29105"/>
    </cofactor>
    <text evidence="13 16">Binds 1 zinc ion.</text>
</comment>
<feature type="binding site" evidence="16">
    <location>
        <position position="89"/>
    </location>
    <ligand>
        <name>Zn(2+)</name>
        <dbReference type="ChEBI" id="CHEBI:29105"/>
        <note>catalytic</note>
    </ligand>
</feature>
<comment type="similarity">
    <text evidence="5 13">In the C-terminal section; belongs to the HTP reductase family.</text>
</comment>
<proteinExistence type="inferred from homology"/>
<comment type="catalytic activity">
    <reaction evidence="13">
        <text>2,5-diamino-6-hydroxy-4-(5-phosphoribosylamino)-pyrimidine + H2O + H(+) = 5-amino-6-(5-phospho-D-ribosylamino)uracil + NH4(+)</text>
        <dbReference type="Rhea" id="RHEA:21868"/>
        <dbReference type="ChEBI" id="CHEBI:15377"/>
        <dbReference type="ChEBI" id="CHEBI:15378"/>
        <dbReference type="ChEBI" id="CHEBI:28938"/>
        <dbReference type="ChEBI" id="CHEBI:58453"/>
        <dbReference type="ChEBI" id="CHEBI:58614"/>
        <dbReference type="EC" id="3.5.4.26"/>
    </reaction>
</comment>
<dbReference type="FunFam" id="3.40.140.10:FF:000025">
    <property type="entry name" value="Riboflavin biosynthesis protein RibD"/>
    <property type="match status" value="1"/>
</dbReference>
<dbReference type="PROSITE" id="PS51747">
    <property type="entry name" value="CYT_DCMP_DEAMINASES_2"/>
    <property type="match status" value="1"/>
</dbReference>
<feature type="active site" description="Proton donor" evidence="14">
    <location>
        <position position="57"/>
    </location>
</feature>
<dbReference type="NCBIfam" id="TIGR00227">
    <property type="entry name" value="ribD_Cterm"/>
    <property type="match status" value="1"/>
</dbReference>
<dbReference type="CDD" id="cd01284">
    <property type="entry name" value="Riboflavin_deaminase-reductase"/>
    <property type="match status" value="1"/>
</dbReference>
<feature type="binding site" evidence="15">
    <location>
        <begin position="298"/>
        <end position="304"/>
    </location>
    <ligand>
        <name>NADP(+)</name>
        <dbReference type="ChEBI" id="CHEBI:58349"/>
    </ligand>
</feature>
<evidence type="ECO:0000256" key="8">
    <source>
        <dbReference type="ARBA" id="ARBA00022801"/>
    </source>
</evidence>
<keyword evidence="9 13" id="KW-0862">Zinc</keyword>
<evidence type="ECO:0000256" key="3">
    <source>
        <dbReference type="ARBA" id="ARBA00004910"/>
    </source>
</evidence>
<feature type="binding site" evidence="15">
    <location>
        <position position="212"/>
    </location>
    <ligand>
        <name>substrate</name>
    </ligand>
</feature>
<dbReference type="InterPro" id="IPR004794">
    <property type="entry name" value="Eubact_RibD"/>
</dbReference>
<dbReference type="InterPro" id="IPR016193">
    <property type="entry name" value="Cytidine_deaminase-like"/>
</dbReference>